<dbReference type="InterPro" id="IPR036318">
    <property type="entry name" value="FAD-bd_PCMH-like_sf"/>
</dbReference>
<gene>
    <name evidence="2" type="ORF">Theba_0932</name>
</gene>
<dbReference type="AlphaFoldDB" id="I2F3Y5"/>
<dbReference type="eggNOG" id="COG1319">
    <property type="taxonomic scope" value="Bacteria"/>
</dbReference>
<dbReference type="STRING" id="660470.Theba_0932"/>
<dbReference type="Pfam" id="PF00941">
    <property type="entry name" value="FAD_binding_5"/>
    <property type="match status" value="1"/>
</dbReference>
<dbReference type="InterPro" id="IPR036683">
    <property type="entry name" value="CO_DH_flav_C_dom_sf"/>
</dbReference>
<dbReference type="Gene3D" id="3.30.390.50">
    <property type="entry name" value="CO dehydrogenase flavoprotein, C-terminal domain"/>
    <property type="match status" value="1"/>
</dbReference>
<dbReference type="Gene3D" id="3.30.465.10">
    <property type="match status" value="1"/>
</dbReference>
<dbReference type="PANTHER" id="PTHR42659">
    <property type="entry name" value="XANTHINE DEHYDROGENASE SUBUNIT C-RELATED"/>
    <property type="match status" value="1"/>
</dbReference>
<accession>I2F3Y5</accession>
<evidence type="ECO:0000259" key="1">
    <source>
        <dbReference type="PROSITE" id="PS51387"/>
    </source>
</evidence>
<keyword evidence="3" id="KW-1185">Reference proteome</keyword>
<dbReference type="InterPro" id="IPR051312">
    <property type="entry name" value="Diverse_Substr_Oxidored"/>
</dbReference>
<dbReference type="PANTHER" id="PTHR42659:SF9">
    <property type="entry name" value="XANTHINE DEHYDROGENASE FAD-BINDING SUBUNIT XDHB-RELATED"/>
    <property type="match status" value="1"/>
</dbReference>
<feature type="domain" description="FAD-binding PCMH-type" evidence="1">
    <location>
        <begin position="1"/>
        <end position="170"/>
    </location>
</feature>
<evidence type="ECO:0000313" key="2">
    <source>
        <dbReference type="EMBL" id="AFK06638.1"/>
    </source>
</evidence>
<protein>
    <submittedName>
        <fullName evidence="2">Aerobic-type carbon monoxide dehydrogenase, middle subunit CoxM/CutM-like protein</fullName>
    </submittedName>
</protein>
<dbReference type="InterPro" id="IPR016169">
    <property type="entry name" value="FAD-bd_PCMH_sub2"/>
</dbReference>
<dbReference type="HOGENOM" id="CLU_058050_0_1_0"/>
<sequence length="278" mass="31097">MLSNVNEYFRPKTVEEAYELMQNDRDHSIFLSGGTIVALMESSRIEKIIDLKFLRLDTISVTEGEIVVGATTTIESFRKDPVIRKEFDDFFYDAFSLVGSWQIRNMATIGGSVAPKLGWSDVSTCLLTTGSSLMIYGVDGYQRMLVSDYFSLPTGEKPLITHVMLKRDGWVSAFEKFSKTTFDIATVNVGLSIIPERNRIKGARVVCGSRPQYPARFESVEAAMTDLEINDVMPAIVRSLVYESFSGGSNMTASFEYRKHLASVLAQRAAEKVKEMIT</sequence>
<name>I2F3Y5_9BACT</name>
<proteinExistence type="predicted"/>
<dbReference type="SMART" id="SM01092">
    <property type="entry name" value="CO_deh_flav_C"/>
    <property type="match status" value="1"/>
</dbReference>
<dbReference type="SUPFAM" id="SSF55447">
    <property type="entry name" value="CO dehydrogenase flavoprotein C-terminal domain-like"/>
    <property type="match status" value="1"/>
</dbReference>
<dbReference type="GeneID" id="87106764"/>
<dbReference type="InterPro" id="IPR002346">
    <property type="entry name" value="Mopterin_DH_FAD-bd"/>
</dbReference>
<dbReference type="Pfam" id="PF03450">
    <property type="entry name" value="CO_deh_flav_C"/>
    <property type="match status" value="1"/>
</dbReference>
<dbReference type="SUPFAM" id="SSF56176">
    <property type="entry name" value="FAD-binding/transporter-associated domain-like"/>
    <property type="match status" value="1"/>
</dbReference>
<dbReference type="GO" id="GO:0071949">
    <property type="term" value="F:FAD binding"/>
    <property type="evidence" value="ECO:0007669"/>
    <property type="project" value="InterPro"/>
</dbReference>
<dbReference type="InterPro" id="IPR016166">
    <property type="entry name" value="FAD-bd_PCMH"/>
</dbReference>
<dbReference type="GO" id="GO:0016491">
    <property type="term" value="F:oxidoreductase activity"/>
    <property type="evidence" value="ECO:0007669"/>
    <property type="project" value="InterPro"/>
</dbReference>
<evidence type="ECO:0000313" key="3">
    <source>
        <dbReference type="Proteomes" id="UP000002881"/>
    </source>
</evidence>
<reference evidence="2 3" key="1">
    <citation type="journal article" date="2012" name="Genome Biol. Evol.">
        <title>Genome Sequence of the Mesophilic Thermotogales Bacterium Mesotoga prima MesG1.Ag.4.2 Reveals the Largest Thermotogales Genome To Date.</title>
        <authorList>
            <person name="Zhaxybayeva O."/>
            <person name="Swithers K.S."/>
            <person name="Foght J."/>
            <person name="Green A.G."/>
            <person name="Bruce D."/>
            <person name="Detter C."/>
            <person name="Han S."/>
            <person name="Teshima H."/>
            <person name="Han J."/>
            <person name="Woyke T."/>
            <person name="Pitluck S."/>
            <person name="Nolan M."/>
            <person name="Ivanova N."/>
            <person name="Pati A."/>
            <person name="Land M.L."/>
            <person name="Dlutek M."/>
            <person name="Doolittle W.F."/>
            <person name="Noll K.M."/>
            <person name="Nesbo C.L."/>
        </authorList>
    </citation>
    <scope>NUCLEOTIDE SEQUENCE [LARGE SCALE GENOMIC DNA]</scope>
    <source>
        <strain evidence="3">mesG1.Ag.4.2</strain>
    </source>
</reference>
<dbReference type="PROSITE" id="PS51387">
    <property type="entry name" value="FAD_PCMH"/>
    <property type="match status" value="1"/>
</dbReference>
<dbReference type="Proteomes" id="UP000002881">
    <property type="component" value="Chromosome"/>
</dbReference>
<dbReference type="RefSeq" id="WP_014730660.1">
    <property type="nucleotide sequence ID" value="NC_017934.1"/>
</dbReference>
<dbReference type="EMBL" id="CP003532">
    <property type="protein sequence ID" value="AFK06638.1"/>
    <property type="molecule type" value="Genomic_DNA"/>
</dbReference>
<organism evidence="2 3">
    <name type="scientific">Mesotoga prima MesG1.Ag.4.2</name>
    <dbReference type="NCBI Taxonomy" id="660470"/>
    <lineage>
        <taxon>Bacteria</taxon>
        <taxon>Thermotogati</taxon>
        <taxon>Thermotogota</taxon>
        <taxon>Thermotogae</taxon>
        <taxon>Kosmotogales</taxon>
        <taxon>Kosmotogaceae</taxon>
        <taxon>Mesotoga</taxon>
    </lineage>
</organism>
<dbReference type="InterPro" id="IPR005107">
    <property type="entry name" value="CO_DH_flav_C"/>
</dbReference>
<dbReference type="KEGG" id="mpg:Theba_0932"/>